<keyword evidence="2 5" id="KW-0418">Kinase</keyword>
<sequence>MKATVDSGTDGGGEGEMDADSLRLLAANHTVVEGLELDQVLRHIVDAVVSLVDAEYGALGVIAPDGHLERFIYVGISDEVAAKIGHLPEGHGILGAVIDSDAAIRLDDLGADSRSIGFPAHHPPMGAFLGVPIRTRHETYGNLYLTKPAGDSFTAEDEELVTGLAATAAIAIDNARLYEESVRAHRVSTALSEVTATLLAPDAGDAFGVVAERVAALVGADLVTIVVPGATTSEYRIETARGVGAAAIEGTILPGNDSLVARAIAGGHVVSTQNSADAPWFGEQFTDGSTVAVPLVVSGAAVGALCITRGSQADAFSAVDLATIAEFAAQAGLAVALAWARADRHRLDVIADRSRIARDLHDHVIQRLFGTGLGLQALAGSVPAHAAALDGHVTEIDTAIADIRTAIFALQNSAAESVRHRLLDVVTEFTPSLRRPPRISFSGPVDLIASGALANDVVAVVREALANVARHAHAETAVVVVAVTETELKVTVDDDGIGVAAIPPRASGTANLATRASAYGGVFVLEPRIDGGTRAKWQVPLASTAKEQR</sequence>
<feature type="domain" description="GAF" evidence="4">
    <location>
        <begin position="36"/>
        <end position="182"/>
    </location>
</feature>
<dbReference type="SUPFAM" id="SSF55781">
    <property type="entry name" value="GAF domain-like"/>
    <property type="match status" value="2"/>
</dbReference>
<organism evidence="5 6">
    <name type="scientific">Microbacterium endophyticum</name>
    <dbReference type="NCBI Taxonomy" id="1526412"/>
    <lineage>
        <taxon>Bacteria</taxon>
        <taxon>Bacillati</taxon>
        <taxon>Actinomycetota</taxon>
        <taxon>Actinomycetes</taxon>
        <taxon>Micrococcales</taxon>
        <taxon>Microbacteriaceae</taxon>
        <taxon>Microbacterium</taxon>
    </lineage>
</organism>
<dbReference type="RefSeq" id="WP_165140100.1">
    <property type="nucleotide sequence ID" value="NZ_CP049255.1"/>
</dbReference>
<dbReference type="GO" id="GO:0000155">
    <property type="term" value="F:phosphorelay sensor kinase activity"/>
    <property type="evidence" value="ECO:0007669"/>
    <property type="project" value="InterPro"/>
</dbReference>
<keyword evidence="3" id="KW-0902">Two-component regulatory system</keyword>
<dbReference type="Pfam" id="PF01590">
    <property type="entry name" value="GAF"/>
    <property type="match status" value="1"/>
</dbReference>
<dbReference type="EMBL" id="JACHWQ010000002">
    <property type="protein sequence ID" value="MBB2975256.1"/>
    <property type="molecule type" value="Genomic_DNA"/>
</dbReference>
<proteinExistence type="predicted"/>
<gene>
    <name evidence="5" type="ORF">FHX49_000822</name>
</gene>
<evidence type="ECO:0000256" key="3">
    <source>
        <dbReference type="ARBA" id="ARBA00023012"/>
    </source>
</evidence>
<dbReference type="SUPFAM" id="SSF55874">
    <property type="entry name" value="ATPase domain of HSP90 chaperone/DNA topoisomerase II/histidine kinase"/>
    <property type="match status" value="1"/>
</dbReference>
<keyword evidence="1" id="KW-0808">Transferase</keyword>
<dbReference type="GO" id="GO:0016020">
    <property type="term" value="C:membrane"/>
    <property type="evidence" value="ECO:0007669"/>
    <property type="project" value="InterPro"/>
</dbReference>
<dbReference type="Pfam" id="PF07730">
    <property type="entry name" value="HisKA_3"/>
    <property type="match status" value="1"/>
</dbReference>
<dbReference type="Pfam" id="PF13185">
    <property type="entry name" value="GAF_2"/>
    <property type="match status" value="1"/>
</dbReference>
<comment type="caution">
    <text evidence="5">The sequence shown here is derived from an EMBL/GenBank/DDBJ whole genome shotgun (WGS) entry which is preliminary data.</text>
</comment>
<dbReference type="Gene3D" id="1.20.5.1930">
    <property type="match status" value="1"/>
</dbReference>
<reference evidence="5 6" key="1">
    <citation type="submission" date="2020-08" db="EMBL/GenBank/DDBJ databases">
        <title>Sequencing the genomes of 1000 actinobacteria strains.</title>
        <authorList>
            <person name="Klenk H.-P."/>
        </authorList>
    </citation>
    <scope>NUCLEOTIDE SEQUENCE [LARGE SCALE GENOMIC DNA]</scope>
    <source>
        <strain evidence="5 6">DSM 27099</strain>
    </source>
</reference>
<feature type="domain" description="GAF" evidence="4">
    <location>
        <begin position="202"/>
        <end position="345"/>
    </location>
</feature>
<dbReference type="Gene3D" id="3.30.450.40">
    <property type="match status" value="2"/>
</dbReference>
<dbReference type="PANTHER" id="PTHR24421:SF56">
    <property type="entry name" value="OXYGEN SENSOR HISTIDINE KINASE RESPONSE REGULATOR DOST"/>
    <property type="match status" value="1"/>
</dbReference>
<dbReference type="PANTHER" id="PTHR24421">
    <property type="entry name" value="NITRATE/NITRITE SENSOR PROTEIN NARX-RELATED"/>
    <property type="match status" value="1"/>
</dbReference>
<accession>A0A7W4V1P6</accession>
<protein>
    <submittedName>
        <fullName evidence="5">Signal transduction histidine kinase</fullName>
    </submittedName>
</protein>
<evidence type="ECO:0000256" key="2">
    <source>
        <dbReference type="ARBA" id="ARBA00022777"/>
    </source>
</evidence>
<dbReference type="InterPro" id="IPR011712">
    <property type="entry name" value="Sig_transdc_His_kin_sub3_dim/P"/>
</dbReference>
<dbReference type="InterPro" id="IPR050482">
    <property type="entry name" value="Sensor_HK_TwoCompSys"/>
</dbReference>
<dbReference type="Gene3D" id="3.30.565.10">
    <property type="entry name" value="Histidine kinase-like ATPase, C-terminal domain"/>
    <property type="match status" value="1"/>
</dbReference>
<evidence type="ECO:0000256" key="1">
    <source>
        <dbReference type="ARBA" id="ARBA00022679"/>
    </source>
</evidence>
<dbReference type="GO" id="GO:0046983">
    <property type="term" value="F:protein dimerization activity"/>
    <property type="evidence" value="ECO:0007669"/>
    <property type="project" value="InterPro"/>
</dbReference>
<dbReference type="InterPro" id="IPR003018">
    <property type="entry name" value="GAF"/>
</dbReference>
<evidence type="ECO:0000313" key="6">
    <source>
        <dbReference type="Proteomes" id="UP000529310"/>
    </source>
</evidence>
<dbReference type="InterPro" id="IPR036890">
    <property type="entry name" value="HATPase_C_sf"/>
</dbReference>
<dbReference type="InterPro" id="IPR029016">
    <property type="entry name" value="GAF-like_dom_sf"/>
</dbReference>
<evidence type="ECO:0000313" key="5">
    <source>
        <dbReference type="EMBL" id="MBB2975256.1"/>
    </source>
</evidence>
<name>A0A7W4V1P6_9MICO</name>
<dbReference type="SMART" id="SM00065">
    <property type="entry name" value="GAF"/>
    <property type="match status" value="2"/>
</dbReference>
<dbReference type="AlphaFoldDB" id="A0A7W4V1P6"/>
<dbReference type="Proteomes" id="UP000529310">
    <property type="component" value="Unassembled WGS sequence"/>
</dbReference>
<keyword evidence="6" id="KW-1185">Reference proteome</keyword>
<evidence type="ECO:0000259" key="4">
    <source>
        <dbReference type="SMART" id="SM00065"/>
    </source>
</evidence>